<gene>
    <name evidence="1" type="ORF">ZRA01_23920</name>
</gene>
<keyword evidence="2" id="KW-1185">Reference proteome</keyword>
<evidence type="ECO:0008006" key="3">
    <source>
        <dbReference type="Google" id="ProtNLM"/>
    </source>
</evidence>
<sequence length="105" mass="12530">MTHDSAADKDIPHRFWLLVMLRAMARGHALVVTGPSSFQSFLDGLPHVAILFQYILDHEWIAERESRDGIHFYRLTQRGFDFWREGEQWWHNLTWRDRLVVRLVG</sequence>
<evidence type="ECO:0000313" key="2">
    <source>
        <dbReference type="Proteomes" id="UP000318422"/>
    </source>
</evidence>
<proteinExistence type="predicted"/>
<accession>A0A4Y4CX22</accession>
<evidence type="ECO:0000313" key="1">
    <source>
        <dbReference type="EMBL" id="GEC96319.1"/>
    </source>
</evidence>
<dbReference type="RefSeq" id="WP_141352498.1">
    <property type="nucleotide sequence ID" value="NZ_BJNV01000040.1"/>
</dbReference>
<dbReference type="Proteomes" id="UP000318422">
    <property type="component" value="Unassembled WGS sequence"/>
</dbReference>
<dbReference type="AlphaFoldDB" id="A0A4Y4CX22"/>
<dbReference type="OrthoDB" id="9181412at2"/>
<reference evidence="1 2" key="1">
    <citation type="submission" date="2019-06" db="EMBL/GenBank/DDBJ databases">
        <title>Whole genome shotgun sequence of Zoogloea ramigera NBRC 15342.</title>
        <authorList>
            <person name="Hosoyama A."/>
            <person name="Uohara A."/>
            <person name="Ohji S."/>
            <person name="Ichikawa N."/>
        </authorList>
    </citation>
    <scope>NUCLEOTIDE SEQUENCE [LARGE SCALE GENOMIC DNA]</scope>
    <source>
        <strain evidence="1 2">NBRC 15342</strain>
    </source>
</reference>
<comment type="caution">
    <text evidence="1">The sequence shown here is derived from an EMBL/GenBank/DDBJ whole genome shotgun (WGS) entry which is preliminary data.</text>
</comment>
<organism evidence="1 2">
    <name type="scientific">Zoogloea ramigera</name>
    <dbReference type="NCBI Taxonomy" id="350"/>
    <lineage>
        <taxon>Bacteria</taxon>
        <taxon>Pseudomonadati</taxon>
        <taxon>Pseudomonadota</taxon>
        <taxon>Betaproteobacteria</taxon>
        <taxon>Rhodocyclales</taxon>
        <taxon>Zoogloeaceae</taxon>
        <taxon>Zoogloea</taxon>
    </lineage>
</organism>
<protein>
    <recommendedName>
        <fullName evidence="3">PadR family transcriptional regulator</fullName>
    </recommendedName>
</protein>
<name>A0A4Y4CX22_ZOORA</name>
<dbReference type="EMBL" id="BJNV01000040">
    <property type="protein sequence ID" value="GEC96319.1"/>
    <property type="molecule type" value="Genomic_DNA"/>
</dbReference>